<dbReference type="InterPro" id="IPR022385">
    <property type="entry name" value="Rhs_assc_core"/>
</dbReference>
<proteinExistence type="predicted"/>
<reference evidence="2" key="1">
    <citation type="submission" date="2017-01" db="EMBL/GenBank/DDBJ databases">
        <authorList>
            <person name="Varghese N."/>
            <person name="Submissions S."/>
        </authorList>
    </citation>
    <scope>NUCLEOTIDE SEQUENCE [LARGE SCALE GENOMIC DNA]</scope>
    <source>
        <strain evidence="2">DSM 18017</strain>
    </source>
</reference>
<dbReference type="Gene3D" id="2.180.10.10">
    <property type="entry name" value="RHS repeat-associated core"/>
    <property type="match status" value="1"/>
</dbReference>
<dbReference type="PANTHER" id="PTHR32305">
    <property type="match status" value="1"/>
</dbReference>
<evidence type="ECO:0000313" key="2">
    <source>
        <dbReference type="Proteomes" id="UP000186744"/>
    </source>
</evidence>
<dbReference type="NCBIfam" id="TIGR03696">
    <property type="entry name" value="Rhs_assc_core"/>
    <property type="match status" value="1"/>
</dbReference>
<dbReference type="Proteomes" id="UP000186744">
    <property type="component" value="Unassembled WGS sequence"/>
</dbReference>
<evidence type="ECO:0000313" key="1">
    <source>
        <dbReference type="EMBL" id="SIT26179.1"/>
    </source>
</evidence>
<feature type="non-terminal residue" evidence="1">
    <location>
        <position position="229"/>
    </location>
</feature>
<dbReference type="PANTHER" id="PTHR32305:SF15">
    <property type="entry name" value="PROTEIN RHSA-RELATED"/>
    <property type="match status" value="1"/>
</dbReference>
<organism evidence="1 2">
    <name type="scientific">Chryseobacterium ureilyticum</name>
    <dbReference type="NCBI Taxonomy" id="373668"/>
    <lineage>
        <taxon>Bacteria</taxon>
        <taxon>Pseudomonadati</taxon>
        <taxon>Bacteroidota</taxon>
        <taxon>Flavobacteriia</taxon>
        <taxon>Flavobacteriales</taxon>
        <taxon>Weeksellaceae</taxon>
        <taxon>Chryseobacterium group</taxon>
        <taxon>Chryseobacterium</taxon>
    </lineage>
</organism>
<protein>
    <submittedName>
        <fullName evidence="1">RHS repeat-associated core domain-containing protein</fullName>
    </submittedName>
</protein>
<accession>A0A1N7QTQ9</accession>
<name>A0A1N7QTQ9_9FLAO</name>
<keyword evidence="2" id="KW-1185">Reference proteome</keyword>
<dbReference type="AlphaFoldDB" id="A0A1N7QTQ9"/>
<dbReference type="EMBL" id="FTOL01000021">
    <property type="protein sequence ID" value="SIT26179.1"/>
    <property type="molecule type" value="Genomic_DNA"/>
</dbReference>
<dbReference type="RefSeq" id="WP_394333195.1">
    <property type="nucleotide sequence ID" value="NZ_FTOL01000021.1"/>
</dbReference>
<gene>
    <name evidence="1" type="ORF">SAMN05421786_1214</name>
</gene>
<sequence>MSYFHNGSGVEVLEENNYYPFGLKHEGYNNLAGNRAYNYTYNGKELQETGMYDYGARFYMPDIGRFGTIDPLAEKYPDMSPFTYVANNPVKYTDPTGMWIDIKDGDNTYRYNNGKYYTQNSETKKWDVEASVKSDSYAGQILSALTSITGGDENSFGSQYLNLFANDDINTTIKDSSLNGSYKGLNGATLDGSTVFTVFKQDVTLDTTSGSKQSPFHVTLFHELGHSFS</sequence>
<dbReference type="InterPro" id="IPR050708">
    <property type="entry name" value="T6SS_VgrG/RHS"/>
</dbReference>
<dbReference type="STRING" id="373668.SAMN05421786_1214"/>